<dbReference type="EMBL" id="JAQQWI010000008">
    <property type="protein sequence ID" value="KAK8023395.1"/>
    <property type="molecule type" value="Genomic_DNA"/>
</dbReference>
<evidence type="ECO:0000256" key="1">
    <source>
        <dbReference type="SAM" id="MobiDB-lite"/>
    </source>
</evidence>
<accession>A0ABR1RZP8</accession>
<sequence length="106" mass="10322">MHGWRSLGQARRMSMRSSSSKAETPPPDLQVLELGVGAGEGDDGVAAGGRAGACEGAGPAVAALLVPDAAGSASDADDLGAECGGGFGEGLQIEINAKDDALDANA</sequence>
<organism evidence="2 3">
    <name type="scientific">Apiospora marii</name>
    <dbReference type="NCBI Taxonomy" id="335849"/>
    <lineage>
        <taxon>Eukaryota</taxon>
        <taxon>Fungi</taxon>
        <taxon>Dikarya</taxon>
        <taxon>Ascomycota</taxon>
        <taxon>Pezizomycotina</taxon>
        <taxon>Sordariomycetes</taxon>
        <taxon>Xylariomycetidae</taxon>
        <taxon>Amphisphaeriales</taxon>
        <taxon>Apiosporaceae</taxon>
        <taxon>Apiospora</taxon>
    </lineage>
</organism>
<evidence type="ECO:0000313" key="3">
    <source>
        <dbReference type="Proteomes" id="UP001396898"/>
    </source>
</evidence>
<protein>
    <submittedName>
        <fullName evidence="2">Uncharacterized protein</fullName>
    </submittedName>
</protein>
<gene>
    <name evidence="2" type="ORF">PG991_006634</name>
</gene>
<comment type="caution">
    <text evidence="2">The sequence shown here is derived from an EMBL/GenBank/DDBJ whole genome shotgun (WGS) entry which is preliminary data.</text>
</comment>
<proteinExistence type="predicted"/>
<feature type="compositionally biased region" description="Low complexity" evidence="1">
    <location>
        <begin position="11"/>
        <end position="20"/>
    </location>
</feature>
<name>A0ABR1RZP8_9PEZI</name>
<evidence type="ECO:0000313" key="2">
    <source>
        <dbReference type="EMBL" id="KAK8023395.1"/>
    </source>
</evidence>
<reference evidence="2 3" key="1">
    <citation type="submission" date="2023-01" db="EMBL/GenBank/DDBJ databases">
        <title>Analysis of 21 Apiospora genomes using comparative genomics revels a genus with tremendous synthesis potential of carbohydrate active enzymes and secondary metabolites.</title>
        <authorList>
            <person name="Sorensen T."/>
        </authorList>
    </citation>
    <scope>NUCLEOTIDE SEQUENCE [LARGE SCALE GENOMIC DNA]</scope>
    <source>
        <strain evidence="2 3">CBS 20057</strain>
    </source>
</reference>
<keyword evidence="3" id="KW-1185">Reference proteome</keyword>
<dbReference type="Proteomes" id="UP001396898">
    <property type="component" value="Unassembled WGS sequence"/>
</dbReference>
<feature type="region of interest" description="Disordered" evidence="1">
    <location>
        <begin position="1"/>
        <end position="29"/>
    </location>
</feature>